<evidence type="ECO:0000259" key="8">
    <source>
        <dbReference type="PROSITE" id="PS50011"/>
    </source>
</evidence>
<dbReference type="GO" id="GO:0005524">
    <property type="term" value="F:ATP binding"/>
    <property type="evidence" value="ECO:0007669"/>
    <property type="project" value="UniProtKB-KW"/>
</dbReference>
<dbReference type="PANTHER" id="PTHR44329">
    <property type="entry name" value="SERINE/THREONINE-PROTEIN KINASE TNNI3K-RELATED"/>
    <property type="match status" value="1"/>
</dbReference>
<evidence type="ECO:0000256" key="6">
    <source>
        <dbReference type="PIRSR" id="PIRSR000615-3"/>
    </source>
</evidence>
<keyword evidence="10" id="KW-1185">Reference proteome</keyword>
<feature type="compositionally biased region" description="Basic residues" evidence="7">
    <location>
        <begin position="496"/>
        <end position="507"/>
    </location>
</feature>
<name>A0ABD3N635_9STRA</name>
<dbReference type="AlphaFoldDB" id="A0ABD3N635"/>
<feature type="domain" description="Protein kinase" evidence="8">
    <location>
        <begin position="72"/>
        <end position="481"/>
    </location>
</feature>
<feature type="region of interest" description="Disordered" evidence="7">
    <location>
        <begin position="484"/>
        <end position="507"/>
    </location>
</feature>
<keyword evidence="6" id="KW-0479">Metal-binding</keyword>
<evidence type="ECO:0000313" key="10">
    <source>
        <dbReference type="Proteomes" id="UP001530293"/>
    </source>
</evidence>
<keyword evidence="1" id="KW-0808">Transferase</keyword>
<accession>A0ABD3N635</accession>
<evidence type="ECO:0000313" key="9">
    <source>
        <dbReference type="EMBL" id="KAL3771560.1"/>
    </source>
</evidence>
<evidence type="ECO:0000256" key="2">
    <source>
        <dbReference type="ARBA" id="ARBA00022741"/>
    </source>
</evidence>
<dbReference type="SMART" id="SM00220">
    <property type="entry name" value="S_TKc"/>
    <property type="match status" value="1"/>
</dbReference>
<evidence type="ECO:0000256" key="5">
    <source>
        <dbReference type="PIRSR" id="PIRSR000615-1"/>
    </source>
</evidence>
<evidence type="ECO:0000256" key="3">
    <source>
        <dbReference type="ARBA" id="ARBA00022777"/>
    </source>
</evidence>
<feature type="region of interest" description="Disordered" evidence="7">
    <location>
        <begin position="130"/>
        <end position="159"/>
    </location>
</feature>
<dbReference type="InterPro" id="IPR011009">
    <property type="entry name" value="Kinase-like_dom_sf"/>
</dbReference>
<feature type="binding site" evidence="6">
    <location>
        <position position="349"/>
    </location>
    <ligand>
        <name>Mg(2+)</name>
        <dbReference type="ChEBI" id="CHEBI:18420"/>
    </ligand>
</feature>
<keyword evidence="3" id="KW-0418">Kinase</keyword>
<feature type="compositionally biased region" description="Polar residues" evidence="7">
    <location>
        <begin position="135"/>
        <end position="146"/>
    </location>
</feature>
<keyword evidence="2" id="KW-0547">Nucleotide-binding</keyword>
<evidence type="ECO:0000256" key="7">
    <source>
        <dbReference type="SAM" id="MobiDB-lite"/>
    </source>
</evidence>
<dbReference type="SUPFAM" id="SSF56112">
    <property type="entry name" value="Protein kinase-like (PK-like)"/>
    <property type="match status" value="1"/>
</dbReference>
<dbReference type="InterPro" id="IPR000719">
    <property type="entry name" value="Prot_kinase_dom"/>
</dbReference>
<feature type="active site" description="Proton acceptor" evidence="5">
    <location>
        <position position="331"/>
    </location>
</feature>
<evidence type="ECO:0000256" key="1">
    <source>
        <dbReference type="ARBA" id="ARBA00022679"/>
    </source>
</evidence>
<reference evidence="9 10" key="1">
    <citation type="submission" date="2024-10" db="EMBL/GenBank/DDBJ databases">
        <title>Updated reference genomes for cyclostephanoid diatoms.</title>
        <authorList>
            <person name="Roberts W.R."/>
            <person name="Alverson A.J."/>
        </authorList>
    </citation>
    <scope>NUCLEOTIDE SEQUENCE [LARGE SCALE GENOMIC DNA]</scope>
    <source>
        <strain evidence="9 10">AJA232-27</strain>
    </source>
</reference>
<dbReference type="Pfam" id="PF00069">
    <property type="entry name" value="Pkinase"/>
    <property type="match status" value="1"/>
</dbReference>
<protein>
    <recommendedName>
        <fullName evidence="8">Protein kinase domain-containing protein</fullName>
    </recommendedName>
</protein>
<gene>
    <name evidence="9" type="ORF">ACHAWU_003735</name>
</gene>
<dbReference type="Proteomes" id="UP001530293">
    <property type="component" value="Unassembled WGS sequence"/>
</dbReference>
<dbReference type="PROSITE" id="PS50011">
    <property type="entry name" value="PROTEIN_KINASE_DOM"/>
    <property type="match status" value="1"/>
</dbReference>
<organism evidence="9 10">
    <name type="scientific">Discostella pseudostelligera</name>
    <dbReference type="NCBI Taxonomy" id="259834"/>
    <lineage>
        <taxon>Eukaryota</taxon>
        <taxon>Sar</taxon>
        <taxon>Stramenopiles</taxon>
        <taxon>Ochrophyta</taxon>
        <taxon>Bacillariophyta</taxon>
        <taxon>Coscinodiscophyceae</taxon>
        <taxon>Thalassiosirophycidae</taxon>
        <taxon>Stephanodiscales</taxon>
        <taxon>Stephanodiscaceae</taxon>
        <taxon>Discostella</taxon>
    </lineage>
</organism>
<keyword evidence="6" id="KW-0460">Magnesium</keyword>
<comment type="caution">
    <text evidence="9">The sequence shown here is derived from an EMBL/GenBank/DDBJ whole genome shotgun (WGS) entry which is preliminary data.</text>
</comment>
<feature type="binding site" evidence="6">
    <location>
        <position position="336"/>
    </location>
    <ligand>
        <name>Mg(2+)</name>
        <dbReference type="ChEBI" id="CHEBI:18420"/>
    </ligand>
</feature>
<sequence length="507" mass="56216">MSSEDVVRSDSYMDSKAMLESLGDDPSSDALANVAAHRANEYIVECLSTEVPSGKVDRDIWESIPQFTRIDLVVGRHLGKGTFSDVFEVIALVIEEDEEPPTRESLDLDSADLDKLIKKRFHSKEADLDKMGMDLNSTDSTSASNSHGEDKTTGHPNRYIEGMNSQEDRLKSDQGRICFPRSRRHTAEDIARLAVKETMTMGGRTLPSRTLAMKCLRPQTRANIHQFMIGVEDLVNETAMLASLDHPNIIKLHGRAGGCDTNSFRLSDGYFILLDRLRDTLDDRIVSWKKTLSANKKSTSTSSPSTSQMQTACSIADAMSYLHSKNIVFRDLKPANVGFDANGVVKLFDFGFAKKVVDPPKLSPSMCSNDGKLSHLLYERCGTVRYMAPEVGLELGHSLPADVYSFGILLWEICSLKKPYDNTKSTIDFDKNVFKKGARPKLSKEWNTTLKDIIANCWLPSANERPTMIDVKSKICAHAREVADSGNGGGSGSGVNKRRSSLLRKFM</sequence>
<keyword evidence="4" id="KW-0067">ATP-binding</keyword>
<proteinExistence type="predicted"/>
<dbReference type="InterPro" id="IPR051681">
    <property type="entry name" value="Ser/Thr_Kinases-Pseudokinases"/>
</dbReference>
<dbReference type="GO" id="GO:0016301">
    <property type="term" value="F:kinase activity"/>
    <property type="evidence" value="ECO:0007669"/>
    <property type="project" value="UniProtKB-KW"/>
</dbReference>
<evidence type="ECO:0000256" key="4">
    <source>
        <dbReference type="ARBA" id="ARBA00022840"/>
    </source>
</evidence>
<dbReference type="Gene3D" id="1.10.510.10">
    <property type="entry name" value="Transferase(Phosphotransferase) domain 1"/>
    <property type="match status" value="1"/>
</dbReference>
<dbReference type="PANTHER" id="PTHR44329:SF288">
    <property type="entry name" value="MITOGEN-ACTIVATED PROTEIN KINASE KINASE KINASE 20"/>
    <property type="match status" value="1"/>
</dbReference>
<dbReference type="EMBL" id="JALLBG020000023">
    <property type="protein sequence ID" value="KAL3771560.1"/>
    <property type="molecule type" value="Genomic_DNA"/>
</dbReference>